<dbReference type="Gene3D" id="3.90.190.20">
    <property type="entry name" value="Mur ligase, C-terminal domain"/>
    <property type="match status" value="1"/>
</dbReference>
<feature type="binding site" evidence="12">
    <location>
        <position position="180"/>
    </location>
    <ligand>
        <name>UDP-N-acetyl-alpha-D-muramoyl-L-alanyl-D-glutamate</name>
        <dbReference type="ChEBI" id="CHEBI:83900"/>
    </ligand>
</feature>
<dbReference type="NCBIfam" id="NF001124">
    <property type="entry name" value="PRK00139.1-2"/>
    <property type="match status" value="1"/>
</dbReference>
<dbReference type="EC" id="6.3.2.13" evidence="12"/>
<feature type="domain" description="Mur ligase N-terminal catalytic" evidence="14">
    <location>
        <begin position="23"/>
        <end position="96"/>
    </location>
</feature>
<feature type="binding site" evidence="12">
    <location>
        <position position="30"/>
    </location>
    <ligand>
        <name>UDP-N-acetyl-alpha-D-muramoyl-L-alanyl-D-glutamate</name>
        <dbReference type="ChEBI" id="CHEBI:83900"/>
    </ligand>
</feature>
<dbReference type="InterPro" id="IPR036565">
    <property type="entry name" value="Mur-like_cat_sf"/>
</dbReference>
<dbReference type="GO" id="GO:0008765">
    <property type="term" value="F:UDP-N-acetylmuramoylalanyl-D-glutamate-2,6-diaminopimelate ligase activity"/>
    <property type="evidence" value="ECO:0007669"/>
    <property type="project" value="UniProtKB-UniRule"/>
</dbReference>
<comment type="PTM">
    <text evidence="12">Carboxylation is probably crucial for Mg(2+) binding and, consequently, for the gamma-phosphate positioning of ATP.</text>
</comment>
<feature type="short sequence motif" description="Meso-diaminopimelate recognition motif" evidence="12">
    <location>
        <begin position="404"/>
        <end position="407"/>
    </location>
</feature>
<sequence length="487" mass="54914">MRLKQILKGIEHKIIMGQPQLNISNLQYDSRKIEANDLFIAIRGFNVDGHDYIEEAVKKGAAAVIVDRELANYYPGITYIKVENTRKEMAVLAKNFFSDPLADLDLIGITGTNGKTTTAYLIYNILSKNSFKTAMFGTVKNIIAGQEIEADRTTPESLDLYRYFSQAKNAGVKYIVMEVSSHALDLYRVYQMDFSLAVFTNLSPEHLDYHKDLKNYRLAKSKLFSQLSKDASAVINLDDKNSNFMLEKSKAENYIYSLKDRSADLYCQNYKLSQNSLQYQSGGLIKRDFQLKLGGLFNIYNSLAAVLSTFLLGLEIDDIVSSLEVIEGVPGRFELIDAGQDFQLIVDYAHTPDGMENVLTAAKAITKNRLIVLFGCGGDRDRSKRPVMAKLAEDMADYVFLTNDNPRSEGEELILKEIKAGFSQSFSNYKVIADRKKAIAEAVNFAEKDDIVLILGRGHEKYQVIKDKKIELDDRKVAYQALKERSS</sequence>
<dbReference type="PANTHER" id="PTHR23135:SF4">
    <property type="entry name" value="UDP-N-ACETYLMURAMOYL-L-ALANYL-D-GLUTAMATE--2,6-DIAMINOPIMELATE LIGASE MURE HOMOLOG, CHLOROPLASTIC"/>
    <property type="match status" value="1"/>
</dbReference>
<protein>
    <recommendedName>
        <fullName evidence="12">UDP-N-acetylmuramoyl-L-alanyl-D-glutamate--2,6-diaminopimelate ligase</fullName>
        <ecNumber evidence="12">6.3.2.13</ecNumber>
    </recommendedName>
    <alternativeName>
        <fullName evidence="12">Meso-A2pm-adding enzyme</fullName>
    </alternativeName>
    <alternativeName>
        <fullName evidence="12">Meso-diaminopimelate-adding enzyme</fullName>
    </alternativeName>
    <alternativeName>
        <fullName evidence="12">UDP-MurNAc-L-Ala-D-Glu:meso-diaminopimelate ligase</fullName>
    </alternativeName>
    <alternativeName>
        <fullName evidence="12">UDP-MurNAc-tripeptide synthetase</fullName>
    </alternativeName>
    <alternativeName>
        <fullName evidence="12">UDP-N-acetylmuramyl-tripeptide synthetase</fullName>
    </alternativeName>
</protein>
<name>A0AAW4WXN4_9FIRM</name>
<dbReference type="Gene3D" id="3.40.1190.10">
    <property type="entry name" value="Mur-like, catalytic domain"/>
    <property type="match status" value="1"/>
</dbReference>
<dbReference type="InterPro" id="IPR004101">
    <property type="entry name" value="Mur_ligase_C"/>
</dbReference>
<dbReference type="PANTHER" id="PTHR23135">
    <property type="entry name" value="MUR LIGASE FAMILY MEMBER"/>
    <property type="match status" value="1"/>
</dbReference>
<dbReference type="InterPro" id="IPR005761">
    <property type="entry name" value="UDP-N-AcMur-Glu-dNH2Pim_ligase"/>
</dbReference>
<evidence type="ECO:0000256" key="1">
    <source>
        <dbReference type="ARBA" id="ARBA00004752"/>
    </source>
</evidence>
<reference evidence="17 18" key="1">
    <citation type="submission" date="2021-10" db="EMBL/GenBank/DDBJ databases">
        <authorList>
            <person name="Grouzdev D.S."/>
            <person name="Pantiukh K.S."/>
            <person name="Krutkina M.S."/>
        </authorList>
    </citation>
    <scope>NUCLEOTIDE SEQUENCE [LARGE SCALE GENOMIC DNA]</scope>
    <source>
        <strain evidence="17 18">Z-7514</strain>
    </source>
</reference>
<dbReference type="SUPFAM" id="SSF53244">
    <property type="entry name" value="MurD-like peptide ligases, peptide-binding domain"/>
    <property type="match status" value="1"/>
</dbReference>
<dbReference type="Pfam" id="PF02875">
    <property type="entry name" value="Mur_ligase_C"/>
    <property type="match status" value="1"/>
</dbReference>
<evidence type="ECO:0000256" key="6">
    <source>
        <dbReference type="ARBA" id="ARBA00022741"/>
    </source>
</evidence>
<evidence type="ECO:0000256" key="11">
    <source>
        <dbReference type="ARBA" id="ARBA00023316"/>
    </source>
</evidence>
<comment type="subcellular location">
    <subcellularLocation>
        <location evidence="12 13">Cytoplasm</location>
    </subcellularLocation>
</comment>
<dbReference type="GO" id="GO:0008360">
    <property type="term" value="P:regulation of cell shape"/>
    <property type="evidence" value="ECO:0007669"/>
    <property type="project" value="UniProtKB-KW"/>
</dbReference>
<dbReference type="InterPro" id="IPR035911">
    <property type="entry name" value="MurE/MurF_N"/>
</dbReference>
<evidence type="ECO:0000313" key="18">
    <source>
        <dbReference type="Proteomes" id="UP001199296"/>
    </source>
</evidence>
<feature type="domain" description="Mur ligase central" evidence="16">
    <location>
        <begin position="109"/>
        <end position="307"/>
    </location>
</feature>
<dbReference type="HAMAP" id="MF_00208">
    <property type="entry name" value="MurE"/>
    <property type="match status" value="1"/>
</dbReference>
<keyword evidence="8 12" id="KW-0133">Cell shape</keyword>
<comment type="catalytic activity">
    <reaction evidence="12">
        <text>UDP-N-acetyl-alpha-D-muramoyl-L-alanyl-D-glutamate + meso-2,6-diaminopimelate + ATP = UDP-N-acetyl-alpha-D-muramoyl-L-alanyl-gamma-D-glutamyl-meso-2,6-diaminopimelate + ADP + phosphate + H(+)</text>
        <dbReference type="Rhea" id="RHEA:23676"/>
        <dbReference type="ChEBI" id="CHEBI:15378"/>
        <dbReference type="ChEBI" id="CHEBI:30616"/>
        <dbReference type="ChEBI" id="CHEBI:43474"/>
        <dbReference type="ChEBI" id="CHEBI:57791"/>
        <dbReference type="ChEBI" id="CHEBI:83900"/>
        <dbReference type="ChEBI" id="CHEBI:83905"/>
        <dbReference type="ChEBI" id="CHEBI:456216"/>
        <dbReference type="EC" id="6.3.2.13"/>
    </reaction>
</comment>
<dbReference type="GO" id="GO:0005737">
    <property type="term" value="C:cytoplasm"/>
    <property type="evidence" value="ECO:0007669"/>
    <property type="project" value="UniProtKB-SubCell"/>
</dbReference>
<dbReference type="Pfam" id="PF01225">
    <property type="entry name" value="Mur_ligase"/>
    <property type="match status" value="1"/>
</dbReference>
<feature type="binding site" evidence="12">
    <location>
        <position position="380"/>
    </location>
    <ligand>
        <name>meso-2,6-diaminopimelate</name>
        <dbReference type="ChEBI" id="CHEBI:57791"/>
    </ligand>
</feature>
<keyword evidence="12" id="KW-0460">Magnesium</keyword>
<keyword evidence="11 12" id="KW-0961">Cell wall biogenesis/degradation</keyword>
<dbReference type="PROSITE" id="PS01011">
    <property type="entry name" value="FOLYLPOLYGLU_SYNT_1"/>
    <property type="match status" value="1"/>
</dbReference>
<feature type="binding site" evidence="12">
    <location>
        <begin position="153"/>
        <end position="154"/>
    </location>
    <ligand>
        <name>UDP-N-acetyl-alpha-D-muramoyl-L-alanyl-D-glutamate</name>
        <dbReference type="ChEBI" id="CHEBI:83900"/>
    </ligand>
</feature>
<dbReference type="NCBIfam" id="TIGR01085">
    <property type="entry name" value="murE"/>
    <property type="match status" value="1"/>
</dbReference>
<dbReference type="GO" id="GO:0051301">
    <property type="term" value="P:cell division"/>
    <property type="evidence" value="ECO:0007669"/>
    <property type="project" value="UniProtKB-KW"/>
</dbReference>
<dbReference type="EMBL" id="JAJFAT010000006">
    <property type="protein sequence ID" value="MCC3144743.1"/>
    <property type="molecule type" value="Genomic_DNA"/>
</dbReference>
<dbReference type="NCBIfam" id="NF001126">
    <property type="entry name" value="PRK00139.1-4"/>
    <property type="match status" value="1"/>
</dbReference>
<keyword evidence="5 12" id="KW-0132">Cell division</keyword>
<dbReference type="SUPFAM" id="SSF53623">
    <property type="entry name" value="MurD-like peptide ligases, catalytic domain"/>
    <property type="match status" value="1"/>
</dbReference>
<keyword evidence="10 12" id="KW-0131">Cell cycle</keyword>
<comment type="cofactor">
    <cofactor evidence="12">
        <name>Mg(2+)</name>
        <dbReference type="ChEBI" id="CHEBI:18420"/>
    </cofactor>
</comment>
<feature type="binding site" evidence="12">
    <location>
        <position position="456"/>
    </location>
    <ligand>
        <name>meso-2,6-diaminopimelate</name>
        <dbReference type="ChEBI" id="CHEBI:57791"/>
    </ligand>
</feature>
<keyword evidence="7 12" id="KW-0067">ATP-binding</keyword>
<dbReference type="Proteomes" id="UP001199296">
    <property type="component" value="Unassembled WGS sequence"/>
</dbReference>
<accession>A0AAW4WXN4</accession>
<evidence type="ECO:0000259" key="14">
    <source>
        <dbReference type="Pfam" id="PF01225"/>
    </source>
</evidence>
<feature type="binding site" evidence="12">
    <location>
        <position position="188"/>
    </location>
    <ligand>
        <name>UDP-N-acetyl-alpha-D-muramoyl-L-alanyl-D-glutamate</name>
        <dbReference type="ChEBI" id="CHEBI:83900"/>
    </ligand>
</feature>
<dbReference type="Gene3D" id="3.40.1390.10">
    <property type="entry name" value="MurE/MurF, N-terminal domain"/>
    <property type="match status" value="1"/>
</dbReference>
<evidence type="ECO:0000256" key="5">
    <source>
        <dbReference type="ARBA" id="ARBA00022618"/>
    </source>
</evidence>
<comment type="pathway">
    <text evidence="1 12 13">Cell wall biogenesis; peptidoglycan biosynthesis.</text>
</comment>
<dbReference type="InterPro" id="IPR013221">
    <property type="entry name" value="Mur_ligase_cen"/>
</dbReference>
<dbReference type="SUPFAM" id="SSF63418">
    <property type="entry name" value="MurE/MurF N-terminal domain"/>
    <property type="match status" value="1"/>
</dbReference>
<evidence type="ECO:0000259" key="16">
    <source>
        <dbReference type="Pfam" id="PF08245"/>
    </source>
</evidence>
<dbReference type="GO" id="GO:0004326">
    <property type="term" value="F:tetrahydrofolylpolyglutamate synthase activity"/>
    <property type="evidence" value="ECO:0007669"/>
    <property type="project" value="InterPro"/>
</dbReference>
<evidence type="ECO:0000256" key="2">
    <source>
        <dbReference type="ARBA" id="ARBA00005898"/>
    </source>
</evidence>
<evidence type="ECO:0000256" key="10">
    <source>
        <dbReference type="ARBA" id="ARBA00023306"/>
    </source>
</evidence>
<dbReference type="InterPro" id="IPR018109">
    <property type="entry name" value="Folylpolyglutamate_synth_CS"/>
</dbReference>
<feature type="binding site" evidence="12">
    <location>
        <begin position="404"/>
        <end position="407"/>
    </location>
    <ligand>
        <name>meso-2,6-diaminopimelate</name>
        <dbReference type="ChEBI" id="CHEBI:57791"/>
    </ligand>
</feature>
<organism evidence="17 18">
    <name type="scientific">Halanaerobium polyolivorans</name>
    <dbReference type="NCBI Taxonomy" id="2886943"/>
    <lineage>
        <taxon>Bacteria</taxon>
        <taxon>Bacillati</taxon>
        <taxon>Bacillota</taxon>
        <taxon>Clostridia</taxon>
        <taxon>Halanaerobiales</taxon>
        <taxon>Halanaerobiaceae</taxon>
        <taxon>Halanaerobium</taxon>
    </lineage>
</organism>
<dbReference type="GO" id="GO:0000287">
    <property type="term" value="F:magnesium ion binding"/>
    <property type="evidence" value="ECO:0007669"/>
    <property type="project" value="UniProtKB-UniRule"/>
</dbReference>
<feature type="domain" description="Mur ligase C-terminal" evidence="15">
    <location>
        <begin position="331"/>
        <end position="458"/>
    </location>
</feature>
<evidence type="ECO:0000259" key="15">
    <source>
        <dbReference type="Pfam" id="PF02875"/>
    </source>
</evidence>
<evidence type="ECO:0000256" key="9">
    <source>
        <dbReference type="ARBA" id="ARBA00022984"/>
    </source>
</evidence>
<dbReference type="AlphaFoldDB" id="A0AAW4WXN4"/>
<comment type="similarity">
    <text evidence="2 12">Belongs to the MurCDEF family. MurE subfamily.</text>
</comment>
<evidence type="ECO:0000256" key="12">
    <source>
        <dbReference type="HAMAP-Rule" id="MF_00208"/>
    </source>
</evidence>
<dbReference type="Pfam" id="PF08245">
    <property type="entry name" value="Mur_ligase_M"/>
    <property type="match status" value="1"/>
</dbReference>
<dbReference type="GO" id="GO:0005524">
    <property type="term" value="F:ATP binding"/>
    <property type="evidence" value="ECO:0007669"/>
    <property type="project" value="UniProtKB-UniRule"/>
</dbReference>
<evidence type="ECO:0000313" key="17">
    <source>
        <dbReference type="EMBL" id="MCC3144743.1"/>
    </source>
</evidence>
<keyword evidence="3 12" id="KW-0963">Cytoplasm</keyword>
<proteinExistence type="inferred from homology"/>
<keyword evidence="18" id="KW-1185">Reference proteome</keyword>
<gene>
    <name evidence="12" type="primary">murE</name>
    <name evidence="17" type="ORF">LJ207_05300</name>
</gene>
<dbReference type="InterPro" id="IPR000713">
    <property type="entry name" value="Mur_ligase_N"/>
</dbReference>
<evidence type="ECO:0000256" key="4">
    <source>
        <dbReference type="ARBA" id="ARBA00022598"/>
    </source>
</evidence>
<keyword evidence="4 12" id="KW-0436">Ligase</keyword>
<feature type="binding site" evidence="12">
    <location>
        <begin position="111"/>
        <end position="117"/>
    </location>
    <ligand>
        <name>ATP</name>
        <dbReference type="ChEBI" id="CHEBI:30616"/>
    </ligand>
</feature>
<comment type="caution">
    <text evidence="17">The sequence shown here is derived from an EMBL/GenBank/DDBJ whole genome shotgun (WGS) entry which is preliminary data.</text>
</comment>
<dbReference type="InterPro" id="IPR036615">
    <property type="entry name" value="Mur_ligase_C_dom_sf"/>
</dbReference>
<comment type="function">
    <text evidence="12">Catalyzes the addition of meso-diaminopimelic acid to the nucleotide precursor UDP-N-acetylmuramoyl-L-alanyl-D-glutamate (UMAG) in the biosynthesis of bacterial cell-wall peptidoglycan.</text>
</comment>
<dbReference type="RefSeq" id="WP_229344811.1">
    <property type="nucleotide sequence ID" value="NZ_JAJFAT010000006.1"/>
</dbReference>
<evidence type="ECO:0000256" key="8">
    <source>
        <dbReference type="ARBA" id="ARBA00022960"/>
    </source>
</evidence>
<evidence type="ECO:0000256" key="13">
    <source>
        <dbReference type="RuleBase" id="RU004135"/>
    </source>
</evidence>
<evidence type="ECO:0000256" key="3">
    <source>
        <dbReference type="ARBA" id="ARBA00022490"/>
    </source>
</evidence>
<feature type="modified residue" description="N6-carboxylysine" evidence="12">
    <location>
        <position position="220"/>
    </location>
</feature>
<feature type="binding site" evidence="12">
    <location>
        <position position="460"/>
    </location>
    <ligand>
        <name>meso-2,6-diaminopimelate</name>
        <dbReference type="ChEBI" id="CHEBI:57791"/>
    </ligand>
</feature>
<comment type="caution">
    <text evidence="12">Lacks conserved residue(s) required for the propagation of feature annotation.</text>
</comment>
<evidence type="ECO:0000256" key="7">
    <source>
        <dbReference type="ARBA" id="ARBA00022840"/>
    </source>
</evidence>
<keyword evidence="6 12" id="KW-0547">Nucleotide-binding</keyword>
<dbReference type="GO" id="GO:0009252">
    <property type="term" value="P:peptidoglycan biosynthetic process"/>
    <property type="evidence" value="ECO:0007669"/>
    <property type="project" value="UniProtKB-UniRule"/>
</dbReference>
<keyword evidence="9 12" id="KW-0573">Peptidoglycan synthesis</keyword>
<dbReference type="GO" id="GO:0071555">
    <property type="term" value="P:cell wall organization"/>
    <property type="evidence" value="ECO:0007669"/>
    <property type="project" value="UniProtKB-KW"/>
</dbReference>